<evidence type="ECO:0000256" key="1">
    <source>
        <dbReference type="SAM" id="Phobius"/>
    </source>
</evidence>
<evidence type="ECO:0000313" key="3">
    <source>
        <dbReference type="Proteomes" id="UP000036061"/>
    </source>
</evidence>
<accession>A0A2Z4MNH3</accession>
<gene>
    <name evidence="2" type="ORF">AB432_024945</name>
</gene>
<dbReference type="Proteomes" id="UP000036061">
    <property type="component" value="Chromosome"/>
</dbReference>
<reference evidence="2 3" key="1">
    <citation type="journal article" date="2015" name="Genome Announc.">
        <title>Draft Genome Sequence of Brevibacillus brevis DZQ7, a Plant Growth-Promoting Rhizobacterium with Broad-Spectrum Antimicrobial Activity.</title>
        <authorList>
            <person name="Hou Q."/>
            <person name="Wang C."/>
            <person name="Hou X."/>
            <person name="Xia Z."/>
            <person name="Ye J."/>
            <person name="Liu K."/>
            <person name="Liu H."/>
            <person name="Wang J."/>
            <person name="Guo H."/>
            <person name="Yu X."/>
            <person name="Yang Y."/>
            <person name="Du B."/>
            <person name="Ding Y."/>
        </authorList>
    </citation>
    <scope>NUCLEOTIDE SEQUENCE [LARGE SCALE GENOMIC DNA]</scope>
    <source>
        <strain evidence="2 3">DZQ7</strain>
    </source>
</reference>
<dbReference type="AlphaFoldDB" id="A0A2Z4MNH3"/>
<dbReference type="RefSeq" id="WP_048034583.1">
    <property type="nucleotide sequence ID" value="NZ_CP030117.1"/>
</dbReference>
<evidence type="ECO:0000313" key="2">
    <source>
        <dbReference type="EMBL" id="AWX58084.1"/>
    </source>
</evidence>
<proteinExistence type="predicted"/>
<protein>
    <submittedName>
        <fullName evidence="2">Uncharacterized protein</fullName>
    </submittedName>
</protein>
<organism evidence="2 3">
    <name type="scientific">Brevibacillus brevis</name>
    <name type="common">Bacillus brevis</name>
    <dbReference type="NCBI Taxonomy" id="1393"/>
    <lineage>
        <taxon>Bacteria</taxon>
        <taxon>Bacillati</taxon>
        <taxon>Bacillota</taxon>
        <taxon>Bacilli</taxon>
        <taxon>Bacillales</taxon>
        <taxon>Paenibacillaceae</taxon>
        <taxon>Brevibacillus</taxon>
    </lineage>
</organism>
<sequence>MKNKTACLILTISQSVYAIFLLAWIISVVFTIVLLPEDEYDTGAPEVFYTILSYPLVLLASTLGSWYYYHKLKFKTSYALNAIPLLWVIPMAVFMIILWKFGLSS</sequence>
<feature type="transmembrane region" description="Helical" evidence="1">
    <location>
        <begin position="7"/>
        <end position="35"/>
    </location>
</feature>
<feature type="transmembrane region" description="Helical" evidence="1">
    <location>
        <begin position="47"/>
        <end position="69"/>
    </location>
</feature>
<feature type="transmembrane region" description="Helical" evidence="1">
    <location>
        <begin position="78"/>
        <end position="99"/>
    </location>
</feature>
<keyword evidence="1" id="KW-0812">Transmembrane</keyword>
<keyword evidence="1" id="KW-0472">Membrane</keyword>
<name>A0A2Z4MNH3_BREBE</name>
<dbReference type="EMBL" id="CP030117">
    <property type="protein sequence ID" value="AWX58084.1"/>
    <property type="molecule type" value="Genomic_DNA"/>
</dbReference>
<keyword evidence="1" id="KW-1133">Transmembrane helix</keyword>